<dbReference type="GO" id="GO:0003899">
    <property type="term" value="F:DNA-directed RNA polymerase activity"/>
    <property type="evidence" value="ECO:0007669"/>
    <property type="project" value="UniProtKB-EC"/>
</dbReference>
<evidence type="ECO:0000313" key="12">
    <source>
        <dbReference type="Proteomes" id="UP001243717"/>
    </source>
</evidence>
<keyword evidence="4 11" id="KW-0240">DNA-directed RNA polymerase</keyword>
<evidence type="ECO:0000313" key="11">
    <source>
        <dbReference type="EMBL" id="MDQ8195773.1"/>
    </source>
</evidence>
<dbReference type="NCBIfam" id="NF001579">
    <property type="entry name" value="PRK00392.6-2"/>
    <property type="match status" value="1"/>
</dbReference>
<proteinExistence type="inferred from homology"/>
<comment type="similarity">
    <text evidence="1">Belongs to the RNA polymerase subunit omega family.</text>
</comment>
<evidence type="ECO:0000256" key="2">
    <source>
        <dbReference type="ARBA" id="ARBA00012418"/>
    </source>
</evidence>
<keyword evidence="6 11" id="KW-0548">Nucleotidyltransferase</keyword>
<dbReference type="SMART" id="SM01409">
    <property type="entry name" value="RNA_pol_Rpb6"/>
    <property type="match status" value="1"/>
</dbReference>
<name>A0ABU1AQA5_9BACT</name>
<sequence length="118" mass="13883">MNSRGEGQYNIGQIRAEFDVWQNFIANDLAPFILRCFSHLKHTHWRNTTLRDDYLREAQKKITDPMILVNVVSRRAKQLKSGYKPLIESLERLSAEDMALREIMEGKITYQLSEPEEE</sequence>
<comment type="catalytic activity">
    <reaction evidence="10">
        <text>RNA(n) + a ribonucleoside 5'-triphosphate = RNA(n+1) + diphosphate</text>
        <dbReference type="Rhea" id="RHEA:21248"/>
        <dbReference type="Rhea" id="RHEA-COMP:14527"/>
        <dbReference type="Rhea" id="RHEA-COMP:17342"/>
        <dbReference type="ChEBI" id="CHEBI:33019"/>
        <dbReference type="ChEBI" id="CHEBI:61557"/>
        <dbReference type="ChEBI" id="CHEBI:140395"/>
        <dbReference type="EC" id="2.7.7.6"/>
    </reaction>
</comment>
<evidence type="ECO:0000256" key="8">
    <source>
        <dbReference type="ARBA" id="ARBA00029924"/>
    </source>
</evidence>
<dbReference type="GO" id="GO:0000428">
    <property type="term" value="C:DNA-directed RNA polymerase complex"/>
    <property type="evidence" value="ECO:0007669"/>
    <property type="project" value="UniProtKB-KW"/>
</dbReference>
<evidence type="ECO:0000256" key="3">
    <source>
        <dbReference type="ARBA" id="ARBA00013725"/>
    </source>
</evidence>
<reference evidence="11 12" key="1">
    <citation type="submission" date="2023-04" db="EMBL/GenBank/DDBJ databases">
        <title>A novel bacteria isolated from coastal sediment.</title>
        <authorList>
            <person name="Liu X.-J."/>
            <person name="Du Z.-J."/>
        </authorList>
    </citation>
    <scope>NUCLEOTIDE SEQUENCE [LARGE SCALE GENOMIC DNA]</scope>
    <source>
        <strain evidence="11 12">SDUM461004</strain>
    </source>
</reference>
<dbReference type="SUPFAM" id="SSF63562">
    <property type="entry name" value="RPB6/omega subunit-like"/>
    <property type="match status" value="1"/>
</dbReference>
<dbReference type="Proteomes" id="UP001243717">
    <property type="component" value="Unassembled WGS sequence"/>
</dbReference>
<accession>A0ABU1AQA5</accession>
<dbReference type="EC" id="2.7.7.6" evidence="2"/>
<comment type="caution">
    <text evidence="11">The sequence shown here is derived from an EMBL/GenBank/DDBJ whole genome shotgun (WGS) entry which is preliminary data.</text>
</comment>
<evidence type="ECO:0000256" key="4">
    <source>
        <dbReference type="ARBA" id="ARBA00022478"/>
    </source>
</evidence>
<dbReference type="Pfam" id="PF01192">
    <property type="entry name" value="RNA_pol_Rpb6"/>
    <property type="match status" value="1"/>
</dbReference>
<evidence type="ECO:0000256" key="9">
    <source>
        <dbReference type="ARBA" id="ARBA00030998"/>
    </source>
</evidence>
<keyword evidence="12" id="KW-1185">Reference proteome</keyword>
<dbReference type="InterPro" id="IPR006110">
    <property type="entry name" value="Pol_omega/Rpo6/RPB6"/>
</dbReference>
<organism evidence="11 12">
    <name type="scientific">Thalassobacterium sedimentorum</name>
    <dbReference type="NCBI Taxonomy" id="3041258"/>
    <lineage>
        <taxon>Bacteria</taxon>
        <taxon>Pseudomonadati</taxon>
        <taxon>Verrucomicrobiota</taxon>
        <taxon>Opitutia</taxon>
        <taxon>Puniceicoccales</taxon>
        <taxon>Coraliomargaritaceae</taxon>
        <taxon>Thalassobacterium</taxon>
    </lineage>
</organism>
<protein>
    <recommendedName>
        <fullName evidence="3">DNA-directed RNA polymerase subunit omega</fullName>
        <ecNumber evidence="2">2.7.7.6</ecNumber>
    </recommendedName>
    <alternativeName>
        <fullName evidence="9">RNA polymerase omega subunit</fullName>
    </alternativeName>
    <alternativeName>
        <fullName evidence="8">Transcriptase subunit omega</fullName>
    </alternativeName>
</protein>
<evidence type="ECO:0000256" key="7">
    <source>
        <dbReference type="ARBA" id="ARBA00023163"/>
    </source>
</evidence>
<evidence type="ECO:0000256" key="1">
    <source>
        <dbReference type="ARBA" id="ARBA00006711"/>
    </source>
</evidence>
<dbReference type="Gene3D" id="3.90.940.10">
    <property type="match status" value="1"/>
</dbReference>
<dbReference type="RefSeq" id="WP_308986224.1">
    <property type="nucleotide sequence ID" value="NZ_JARXIC010000032.1"/>
</dbReference>
<keyword evidence="5 11" id="KW-0808">Transferase</keyword>
<gene>
    <name evidence="11" type="ORF">QEH59_15175</name>
</gene>
<keyword evidence="7" id="KW-0804">Transcription</keyword>
<evidence type="ECO:0000256" key="6">
    <source>
        <dbReference type="ARBA" id="ARBA00022695"/>
    </source>
</evidence>
<dbReference type="InterPro" id="IPR003716">
    <property type="entry name" value="DNA-dir_RNA_pol_omega"/>
</dbReference>
<evidence type="ECO:0000256" key="5">
    <source>
        <dbReference type="ARBA" id="ARBA00022679"/>
    </source>
</evidence>
<dbReference type="EMBL" id="JARXIC010000032">
    <property type="protein sequence ID" value="MDQ8195773.1"/>
    <property type="molecule type" value="Genomic_DNA"/>
</dbReference>
<evidence type="ECO:0000256" key="10">
    <source>
        <dbReference type="ARBA" id="ARBA00048552"/>
    </source>
</evidence>
<dbReference type="InterPro" id="IPR036161">
    <property type="entry name" value="RPB6/omega-like_sf"/>
</dbReference>
<dbReference type="NCBIfam" id="TIGR00690">
    <property type="entry name" value="rpoZ"/>
    <property type="match status" value="1"/>
</dbReference>